<sequence>MHSGRPTLAQIERMNVLHGTCTSQHIGRHALRATYPRSASLGFPRIARSVALGCPRIARSDGLECSRMASVGWPRMPSVLGRAWYMQSFVARREDMTTYGQHCGFHLI</sequence>
<name>A0A6A2XV26_HIBSY</name>
<protein>
    <submittedName>
        <fullName evidence="1">Uncharacterized protein</fullName>
    </submittedName>
</protein>
<reference evidence="1" key="1">
    <citation type="submission" date="2019-09" db="EMBL/GenBank/DDBJ databases">
        <title>Draft genome information of white flower Hibiscus syriacus.</title>
        <authorList>
            <person name="Kim Y.-M."/>
        </authorList>
    </citation>
    <scope>NUCLEOTIDE SEQUENCE [LARGE SCALE GENOMIC DNA]</scope>
    <source>
        <strain evidence="1">YM2019G1</strain>
    </source>
</reference>
<dbReference type="EMBL" id="VEPZ02001604">
    <property type="protein sequence ID" value="KAE8665856.1"/>
    <property type="molecule type" value="Genomic_DNA"/>
</dbReference>
<comment type="caution">
    <text evidence="1">The sequence shown here is derived from an EMBL/GenBank/DDBJ whole genome shotgun (WGS) entry which is preliminary data.</text>
</comment>
<organism evidence="1 2">
    <name type="scientific">Hibiscus syriacus</name>
    <name type="common">Rose of Sharon</name>
    <dbReference type="NCBI Taxonomy" id="106335"/>
    <lineage>
        <taxon>Eukaryota</taxon>
        <taxon>Viridiplantae</taxon>
        <taxon>Streptophyta</taxon>
        <taxon>Embryophyta</taxon>
        <taxon>Tracheophyta</taxon>
        <taxon>Spermatophyta</taxon>
        <taxon>Magnoliopsida</taxon>
        <taxon>eudicotyledons</taxon>
        <taxon>Gunneridae</taxon>
        <taxon>Pentapetalae</taxon>
        <taxon>rosids</taxon>
        <taxon>malvids</taxon>
        <taxon>Malvales</taxon>
        <taxon>Malvaceae</taxon>
        <taxon>Malvoideae</taxon>
        <taxon>Hibiscus</taxon>
    </lineage>
</organism>
<accession>A0A6A2XV26</accession>
<evidence type="ECO:0000313" key="1">
    <source>
        <dbReference type="EMBL" id="KAE8665856.1"/>
    </source>
</evidence>
<dbReference type="Proteomes" id="UP000436088">
    <property type="component" value="Unassembled WGS sequence"/>
</dbReference>
<dbReference type="AlphaFoldDB" id="A0A6A2XV26"/>
<gene>
    <name evidence="1" type="ORF">F3Y22_tig00112523pilonHSYRG00015</name>
</gene>
<evidence type="ECO:0000313" key="2">
    <source>
        <dbReference type="Proteomes" id="UP000436088"/>
    </source>
</evidence>
<keyword evidence="2" id="KW-1185">Reference proteome</keyword>
<proteinExistence type="predicted"/>